<keyword evidence="7" id="KW-0573">Peptidoglycan synthesis</keyword>
<organism evidence="16 17">
    <name type="scientific">candidate division WS6 bacterium OLB20</name>
    <dbReference type="NCBI Taxonomy" id="1617426"/>
    <lineage>
        <taxon>Bacteria</taxon>
        <taxon>Candidatus Dojkabacteria</taxon>
    </lineage>
</organism>
<dbReference type="InterPro" id="IPR005750">
    <property type="entry name" value="UDP_GlcNAc_COvinyl_MurA"/>
</dbReference>
<comment type="subcellular location">
    <subcellularLocation>
        <location evidence="1">Cytoplasm</location>
    </subcellularLocation>
</comment>
<keyword evidence="6" id="KW-0133">Cell shape</keyword>
<evidence type="ECO:0000256" key="3">
    <source>
        <dbReference type="ARBA" id="ARBA00022490"/>
    </source>
</evidence>
<evidence type="ECO:0000256" key="7">
    <source>
        <dbReference type="ARBA" id="ARBA00022984"/>
    </source>
</evidence>
<keyword evidence="4" id="KW-0132">Cell division</keyword>
<dbReference type="GO" id="GO:0009252">
    <property type="term" value="P:peptidoglycan biosynthetic process"/>
    <property type="evidence" value="ECO:0007669"/>
    <property type="project" value="UniProtKB-UniRule"/>
</dbReference>
<evidence type="ECO:0000256" key="2">
    <source>
        <dbReference type="ARBA" id="ARBA00004752"/>
    </source>
</evidence>
<comment type="pathway">
    <text evidence="2">Cell wall biogenesis; peptidoglycan biosynthesis.</text>
</comment>
<proteinExistence type="inferred from homology"/>
<keyword evidence="8" id="KW-0131">Cell cycle</keyword>
<evidence type="ECO:0000256" key="1">
    <source>
        <dbReference type="ARBA" id="ARBA00004496"/>
    </source>
</evidence>
<evidence type="ECO:0000256" key="9">
    <source>
        <dbReference type="ARBA" id="ARBA00023316"/>
    </source>
</evidence>
<evidence type="ECO:0000256" key="8">
    <source>
        <dbReference type="ARBA" id="ARBA00023306"/>
    </source>
</evidence>
<evidence type="ECO:0000313" key="16">
    <source>
        <dbReference type="EMBL" id="KXK27413.1"/>
    </source>
</evidence>
<dbReference type="GO" id="GO:0008760">
    <property type="term" value="F:UDP-N-acetylglucosamine 1-carboxyvinyltransferase activity"/>
    <property type="evidence" value="ECO:0007669"/>
    <property type="project" value="UniProtKB-UniRule"/>
</dbReference>
<protein>
    <recommendedName>
        <fullName evidence="12 14">UDP-N-acetylglucosamine 1-carboxyvinyltransferase</fullName>
        <ecNumber evidence="11 14">2.5.1.7</ecNumber>
    </recommendedName>
</protein>
<dbReference type="GO" id="GO:0051301">
    <property type="term" value="P:cell division"/>
    <property type="evidence" value="ECO:0007669"/>
    <property type="project" value="UniProtKB-KW"/>
</dbReference>
<dbReference type="InterPro" id="IPR050068">
    <property type="entry name" value="MurA_subfamily"/>
</dbReference>
<dbReference type="InterPro" id="IPR001986">
    <property type="entry name" value="Enolpyruvate_Tfrase_dom"/>
</dbReference>
<comment type="catalytic activity">
    <reaction evidence="13">
        <text>phosphoenolpyruvate + UDP-N-acetyl-alpha-D-glucosamine = UDP-N-acetyl-3-O-(1-carboxyvinyl)-alpha-D-glucosamine + phosphate</text>
        <dbReference type="Rhea" id="RHEA:18681"/>
        <dbReference type="ChEBI" id="CHEBI:43474"/>
        <dbReference type="ChEBI" id="CHEBI:57705"/>
        <dbReference type="ChEBI" id="CHEBI:58702"/>
        <dbReference type="ChEBI" id="CHEBI:68483"/>
        <dbReference type="EC" id="2.5.1.7"/>
    </reaction>
</comment>
<dbReference type="EC" id="2.5.1.7" evidence="11 14"/>
<reference evidence="16 17" key="1">
    <citation type="submission" date="2015-02" db="EMBL/GenBank/DDBJ databases">
        <title>Improved understanding of the partial-nitritation anammox process through 23 genomes representing the majority of the microbial community.</title>
        <authorList>
            <person name="Speth D.R."/>
            <person name="In T Zandt M."/>
            <person name="Guerrero Cruz S."/>
            <person name="Jetten M.S."/>
            <person name="Dutilh B.E."/>
        </authorList>
    </citation>
    <scope>NUCLEOTIDE SEQUENCE [LARGE SCALE GENOMIC DNA]</scope>
    <source>
        <strain evidence="16">OLB20</strain>
    </source>
</reference>
<evidence type="ECO:0000256" key="11">
    <source>
        <dbReference type="ARBA" id="ARBA00039108"/>
    </source>
</evidence>
<comment type="similarity">
    <text evidence="10">Belongs to the EPSP synthase family. MurA subfamily.</text>
</comment>
<accession>A0A136M0J1</accession>
<dbReference type="NCBIfam" id="TIGR01072">
    <property type="entry name" value="murA"/>
    <property type="match status" value="1"/>
</dbReference>
<name>A0A136M0J1_9BACT</name>
<dbReference type="EMBL" id="JYNZ01000002">
    <property type="protein sequence ID" value="KXK27413.1"/>
    <property type="molecule type" value="Genomic_DNA"/>
</dbReference>
<dbReference type="PANTHER" id="PTHR43783:SF1">
    <property type="entry name" value="UDP-N-ACETYLGLUCOSAMINE 1-CARBOXYVINYLTRANSFERASE"/>
    <property type="match status" value="1"/>
</dbReference>
<dbReference type="InterPro" id="IPR013792">
    <property type="entry name" value="RNA3'P_cycl/enolpyr_Trfase_a/b"/>
</dbReference>
<evidence type="ECO:0000259" key="15">
    <source>
        <dbReference type="Pfam" id="PF00275"/>
    </source>
</evidence>
<dbReference type="AlphaFoldDB" id="A0A136M0J1"/>
<evidence type="ECO:0000256" key="10">
    <source>
        <dbReference type="ARBA" id="ARBA00038367"/>
    </source>
</evidence>
<dbReference type="GO" id="GO:0005737">
    <property type="term" value="C:cytoplasm"/>
    <property type="evidence" value="ECO:0007669"/>
    <property type="project" value="UniProtKB-SubCell"/>
</dbReference>
<evidence type="ECO:0000313" key="17">
    <source>
        <dbReference type="Proteomes" id="UP000070457"/>
    </source>
</evidence>
<keyword evidence="3" id="KW-0963">Cytoplasm</keyword>
<dbReference type="GO" id="GO:0019277">
    <property type="term" value="P:UDP-N-acetylgalactosamine biosynthetic process"/>
    <property type="evidence" value="ECO:0007669"/>
    <property type="project" value="InterPro"/>
</dbReference>
<dbReference type="NCBIfam" id="NF006873">
    <property type="entry name" value="PRK09369.1"/>
    <property type="match status" value="1"/>
</dbReference>
<dbReference type="Gene3D" id="3.65.10.10">
    <property type="entry name" value="Enolpyruvate transferase domain"/>
    <property type="match status" value="2"/>
</dbReference>
<dbReference type="GO" id="GO:0008360">
    <property type="term" value="P:regulation of cell shape"/>
    <property type="evidence" value="ECO:0007669"/>
    <property type="project" value="UniProtKB-KW"/>
</dbReference>
<dbReference type="STRING" id="1617426.TR69_WS6001000289"/>
<keyword evidence="9" id="KW-0961">Cell wall biogenesis/degradation</keyword>
<feature type="domain" description="Enolpyruvate transferase" evidence="15">
    <location>
        <begin position="3"/>
        <end position="382"/>
    </location>
</feature>
<dbReference type="InterPro" id="IPR036968">
    <property type="entry name" value="Enolpyruvate_Tfrase_sf"/>
</dbReference>
<gene>
    <name evidence="16" type="primary">murAB</name>
    <name evidence="16" type="ORF">TR69_WS6001000289</name>
</gene>
<evidence type="ECO:0000256" key="5">
    <source>
        <dbReference type="ARBA" id="ARBA00022679"/>
    </source>
</evidence>
<dbReference type="Proteomes" id="UP000070457">
    <property type="component" value="Unassembled WGS sequence"/>
</dbReference>
<dbReference type="GO" id="GO:0071555">
    <property type="term" value="P:cell wall organization"/>
    <property type="evidence" value="ECO:0007669"/>
    <property type="project" value="UniProtKB-KW"/>
</dbReference>
<evidence type="ECO:0000256" key="4">
    <source>
        <dbReference type="ARBA" id="ARBA00022618"/>
    </source>
</evidence>
<comment type="caution">
    <text evidence="16">The sequence shown here is derived from an EMBL/GenBank/DDBJ whole genome shotgun (WGS) entry which is preliminary data.</text>
</comment>
<sequence>MTREKVVLRNVPNISDVAIQLKILKKLGASVKRNLQDGTVEIEATEITSHKLSKDDVMKTRGSILFLGALSGRVKQVELWSPGGCNLGKRPVDSYLIALESLHAEIEVEDTCFKVDASQMRGDRVWLSEKAVTGTENVIMAAVLADGSTEIINAASEPHVQDLCNFLNSMGAKISGIGSDRLYIEGVAELHGTDHTIMTDFMEVGTFIAAAAVTKGEIRIENAIPEHMTQILSEFAKLGVETEVDGDAIIARAAEDMEIRTYMDGTMNKIECLPWPAFPADLLQFAIVIATQAKGKILIHDKLYEGRLFYTQELVKMGADIFMADPHRIVVSGPAQLKGKVLQSPDIRAGMSLLIAALAAKGESIIERGEIIERGYENIQEKFRSLGATIVRKED</sequence>
<evidence type="ECO:0000256" key="6">
    <source>
        <dbReference type="ARBA" id="ARBA00022960"/>
    </source>
</evidence>
<dbReference type="PANTHER" id="PTHR43783">
    <property type="entry name" value="UDP-N-ACETYLGLUCOSAMINE 1-CARBOXYVINYLTRANSFERASE"/>
    <property type="match status" value="1"/>
</dbReference>
<keyword evidence="5 16" id="KW-0808">Transferase</keyword>
<dbReference type="CDD" id="cd01555">
    <property type="entry name" value="UdpNAET"/>
    <property type="match status" value="1"/>
</dbReference>
<evidence type="ECO:0000256" key="12">
    <source>
        <dbReference type="ARBA" id="ARBA00039754"/>
    </source>
</evidence>
<dbReference type="PATRIC" id="fig|1617426.3.peg.284"/>
<evidence type="ECO:0000256" key="13">
    <source>
        <dbReference type="ARBA" id="ARBA00047527"/>
    </source>
</evidence>
<evidence type="ECO:0000256" key="14">
    <source>
        <dbReference type="NCBIfam" id="TIGR01072"/>
    </source>
</evidence>
<dbReference type="Pfam" id="PF00275">
    <property type="entry name" value="EPSP_synthase"/>
    <property type="match status" value="1"/>
</dbReference>
<dbReference type="SUPFAM" id="SSF55205">
    <property type="entry name" value="EPT/RTPC-like"/>
    <property type="match status" value="1"/>
</dbReference>